<dbReference type="EMBL" id="SGPM01000112">
    <property type="protein sequence ID" value="THH29687.1"/>
    <property type="molecule type" value="Genomic_DNA"/>
</dbReference>
<evidence type="ECO:0008006" key="3">
    <source>
        <dbReference type="Google" id="ProtNLM"/>
    </source>
</evidence>
<dbReference type="SUPFAM" id="SSF52047">
    <property type="entry name" value="RNI-like"/>
    <property type="match status" value="1"/>
</dbReference>
<gene>
    <name evidence="1" type="ORF">EUX98_g4498</name>
</gene>
<dbReference type="AlphaFoldDB" id="A0A4S4MVS9"/>
<dbReference type="Gene3D" id="3.80.10.10">
    <property type="entry name" value="Ribonuclease Inhibitor"/>
    <property type="match status" value="1"/>
</dbReference>
<name>A0A4S4MVS9_9APHY</name>
<keyword evidence="2" id="KW-1185">Reference proteome</keyword>
<dbReference type="InterPro" id="IPR032675">
    <property type="entry name" value="LRR_dom_sf"/>
</dbReference>
<evidence type="ECO:0000313" key="1">
    <source>
        <dbReference type="EMBL" id="THH29687.1"/>
    </source>
</evidence>
<sequence>MCNILKKATSLHTLNLYTDFDVGQGIWQAISQSQSLDHLDIRALSAQFHAPVVNKAIFSSLVVLCIETSRLTALITAFKSSTFPYIQEIKCIINTSKQTNHLIKAVADACTANTLRKFHLKSVGDWRSVHEREGLNGAGSDVLRHLFRMRSMRELSLDVGWMWTLGDKFIQGLAQAWPNLTTLWLDPLGIWLQPHRITLGGLQALAVYCPHLIRLGIVLDASNLDFPSFPQPIGQRSMLYELSVGPSQIVSPGIVAGFLSETFPCLASIFLYEYDWDVTPLDPWYVEQWRYADRILKDMSMRRMVRGADVDTLAVAVQNTHL</sequence>
<dbReference type="OrthoDB" id="3543113at2759"/>
<accession>A0A4S4MVS9</accession>
<comment type="caution">
    <text evidence="1">The sequence shown here is derived from an EMBL/GenBank/DDBJ whole genome shotgun (WGS) entry which is preliminary data.</text>
</comment>
<evidence type="ECO:0000313" key="2">
    <source>
        <dbReference type="Proteomes" id="UP000308730"/>
    </source>
</evidence>
<organism evidence="1 2">
    <name type="scientific">Antrodiella citrinella</name>
    <dbReference type="NCBI Taxonomy" id="2447956"/>
    <lineage>
        <taxon>Eukaryota</taxon>
        <taxon>Fungi</taxon>
        <taxon>Dikarya</taxon>
        <taxon>Basidiomycota</taxon>
        <taxon>Agaricomycotina</taxon>
        <taxon>Agaricomycetes</taxon>
        <taxon>Polyporales</taxon>
        <taxon>Steccherinaceae</taxon>
        <taxon>Antrodiella</taxon>
    </lineage>
</organism>
<reference evidence="1 2" key="1">
    <citation type="submission" date="2019-02" db="EMBL/GenBank/DDBJ databases">
        <title>Genome sequencing of the rare red list fungi Antrodiella citrinella (Flaviporus citrinellus).</title>
        <authorList>
            <person name="Buettner E."/>
            <person name="Kellner H."/>
        </authorList>
    </citation>
    <scope>NUCLEOTIDE SEQUENCE [LARGE SCALE GENOMIC DNA]</scope>
    <source>
        <strain evidence="1 2">DSM 108506</strain>
    </source>
</reference>
<proteinExistence type="predicted"/>
<protein>
    <recommendedName>
        <fullName evidence="3">F-box domain-containing protein</fullName>
    </recommendedName>
</protein>
<dbReference type="Proteomes" id="UP000308730">
    <property type="component" value="Unassembled WGS sequence"/>
</dbReference>